<name>A0A9Q0AQK8_9PEZI</name>
<feature type="domain" description="DUF6546" evidence="1">
    <location>
        <begin position="386"/>
        <end position="464"/>
    </location>
</feature>
<organism evidence="2 3">
    <name type="scientific">Neoarthrinium moseri</name>
    <dbReference type="NCBI Taxonomy" id="1658444"/>
    <lineage>
        <taxon>Eukaryota</taxon>
        <taxon>Fungi</taxon>
        <taxon>Dikarya</taxon>
        <taxon>Ascomycota</taxon>
        <taxon>Pezizomycotina</taxon>
        <taxon>Sordariomycetes</taxon>
        <taxon>Xylariomycetidae</taxon>
        <taxon>Amphisphaeriales</taxon>
        <taxon>Apiosporaceae</taxon>
        <taxon>Neoarthrinium</taxon>
    </lineage>
</organism>
<reference evidence="2" key="1">
    <citation type="submission" date="2021-03" db="EMBL/GenBank/DDBJ databases">
        <title>Revisited historic fungal species revealed as producer of novel bioactive compounds through whole genome sequencing and comparative genomics.</title>
        <authorList>
            <person name="Vignolle G.A."/>
            <person name="Hochenegger N."/>
            <person name="Mach R.L."/>
            <person name="Mach-Aigner A.R."/>
            <person name="Javad Rahimi M."/>
            <person name="Salim K.A."/>
            <person name="Chan C.M."/>
            <person name="Lim L.B.L."/>
            <person name="Cai F."/>
            <person name="Druzhinina I.S."/>
            <person name="U'Ren J.M."/>
            <person name="Derntl C."/>
        </authorList>
    </citation>
    <scope>NUCLEOTIDE SEQUENCE</scope>
    <source>
        <strain evidence="2">TUCIM 5799</strain>
    </source>
</reference>
<evidence type="ECO:0000313" key="2">
    <source>
        <dbReference type="EMBL" id="KAI1873642.1"/>
    </source>
</evidence>
<keyword evidence="3" id="KW-1185">Reference proteome</keyword>
<comment type="caution">
    <text evidence="2">The sequence shown here is derived from an EMBL/GenBank/DDBJ whole genome shotgun (WGS) entry which is preliminary data.</text>
</comment>
<gene>
    <name evidence="2" type="ORF">JX265_005264</name>
</gene>
<dbReference type="Proteomes" id="UP000829685">
    <property type="component" value="Unassembled WGS sequence"/>
</dbReference>
<sequence length="483" mass="54673">MTSIGSLPVEIVLQIIRLAIEPGPEAVGVCAAVSRQWQQHVERQSFALIRLNADRASEAKEILTPARQTYVRHINMEALLPEYDDSKLFGCRETDEEQQQNNRAFTRAIIALFDCLSRWDSVATGTGQPSVTLELCAFSPSDTISAMASYRAQRWKHSFLSLENGVKDELPALGMITSFVDRSHVVSAIPRPRHRQYFRRYIAASVFGVIASKMPNLEQVDWALNDDENENVLLRQKLRQEFATSLMDLPRSVRHFRLFYPNPGPKNDDFQPPRAYRNGLVSDPLSIALYGISQECVTFILDGTVVFDTNIFWPHSLPSNPDKTPFWSRLEEFNIRSSRVSPSGAWLFHADPSAPRRPAPSPRFHANSPEVLSGDDPTFFYKVHLDHEYFRELCLAAARAAARMPRLKLMMAEWDLGIACQFGYRVYGEGTCAEYWSESTPAFPLTAETEDAWRAAARVHIGESSKINFDLVDLGEKHPMIYG</sequence>
<accession>A0A9Q0AQK8</accession>
<evidence type="ECO:0000259" key="1">
    <source>
        <dbReference type="Pfam" id="PF20183"/>
    </source>
</evidence>
<dbReference type="Pfam" id="PF20183">
    <property type="entry name" value="DUF6546"/>
    <property type="match status" value="1"/>
</dbReference>
<proteinExistence type="predicted"/>
<dbReference type="AlphaFoldDB" id="A0A9Q0AQK8"/>
<protein>
    <recommendedName>
        <fullName evidence="1">DUF6546 domain-containing protein</fullName>
    </recommendedName>
</protein>
<dbReference type="EMBL" id="JAFIMR010000010">
    <property type="protein sequence ID" value="KAI1873642.1"/>
    <property type="molecule type" value="Genomic_DNA"/>
</dbReference>
<dbReference type="InterPro" id="IPR046676">
    <property type="entry name" value="DUF6546"/>
</dbReference>
<dbReference type="OrthoDB" id="4802432at2759"/>
<evidence type="ECO:0000313" key="3">
    <source>
        <dbReference type="Proteomes" id="UP000829685"/>
    </source>
</evidence>